<sequence>MWLRRREFFPQWHWFLGRQPGRVVFLAFWPRTVGDGGSCGARPMPAARAASWGLRGVLRFAMTLRATHHRPHPTCRWHQQAAPRIRASADSNDDHQHVCCLRPPARPLAAGNARLATNHRSSSATGQEIGSSPARAPWRRATSMRPRDSEGRAVGPDEDEEGEVRSEGSGPQSWALAAKAPAPASGLRRSPDARHHYRTRKQTYLA</sequence>
<proteinExistence type="predicted"/>
<dbReference type="Proteomes" id="UP000494117">
    <property type="component" value="Unassembled WGS sequence"/>
</dbReference>
<feature type="compositionally biased region" description="Polar residues" evidence="1">
    <location>
        <begin position="118"/>
        <end position="130"/>
    </location>
</feature>
<dbReference type="AlphaFoldDB" id="A0A6S7E1S7"/>
<feature type="compositionally biased region" description="Low complexity" evidence="1">
    <location>
        <begin position="175"/>
        <end position="184"/>
    </location>
</feature>
<evidence type="ECO:0000313" key="3">
    <source>
        <dbReference type="Proteomes" id="UP000494117"/>
    </source>
</evidence>
<keyword evidence="3" id="KW-1185">Reference proteome</keyword>
<organism evidence="2 3">
    <name type="scientific">Achromobacter anxifer</name>
    <dbReference type="NCBI Taxonomy" id="1287737"/>
    <lineage>
        <taxon>Bacteria</taxon>
        <taxon>Pseudomonadati</taxon>
        <taxon>Pseudomonadota</taxon>
        <taxon>Betaproteobacteria</taxon>
        <taxon>Burkholderiales</taxon>
        <taxon>Alcaligenaceae</taxon>
        <taxon>Achromobacter</taxon>
    </lineage>
</organism>
<evidence type="ECO:0000313" key="2">
    <source>
        <dbReference type="EMBL" id="CAB3892577.1"/>
    </source>
</evidence>
<name>A0A6S7E1S7_9BURK</name>
<accession>A0A6S7E1S7</accession>
<feature type="compositionally biased region" description="Basic residues" evidence="1">
    <location>
        <begin position="195"/>
        <end position="206"/>
    </location>
</feature>
<feature type="region of interest" description="Disordered" evidence="1">
    <location>
        <begin position="116"/>
        <end position="206"/>
    </location>
</feature>
<evidence type="ECO:0000256" key="1">
    <source>
        <dbReference type="SAM" id="MobiDB-lite"/>
    </source>
</evidence>
<gene>
    <name evidence="2" type="ORF">LMG26858_03808</name>
</gene>
<protein>
    <submittedName>
        <fullName evidence="2">Uncharacterized protein</fullName>
    </submittedName>
</protein>
<dbReference type="EMBL" id="CADILG010000030">
    <property type="protein sequence ID" value="CAB3892577.1"/>
    <property type="molecule type" value="Genomic_DNA"/>
</dbReference>
<reference evidence="2 3" key="1">
    <citation type="submission" date="2020-04" db="EMBL/GenBank/DDBJ databases">
        <authorList>
            <person name="De Canck E."/>
        </authorList>
    </citation>
    <scope>NUCLEOTIDE SEQUENCE [LARGE SCALE GENOMIC DNA]</scope>
    <source>
        <strain evidence="2 3">LMG 26858</strain>
    </source>
</reference>